<reference evidence="3" key="2">
    <citation type="journal article" date="2018" name="Environ. Sci. Technol.">
        <title>The Toxicogenome of Hyalella azteca: A Model for Sediment Ecotoxicology and Evolutionary Toxicology.</title>
        <authorList>
            <person name="Poynton H.C."/>
            <person name="Hasenbein S."/>
            <person name="Benoit J.B."/>
            <person name="Sepulveda M.S."/>
            <person name="Poelchau M.F."/>
            <person name="Hughes D.S.T."/>
            <person name="Murali S.C."/>
            <person name="Chen S."/>
            <person name="Glastad K.M."/>
            <person name="Goodisman M.A.D."/>
            <person name="Werren J.H."/>
            <person name="Vineis J.H."/>
            <person name="Bowen J.L."/>
            <person name="Friedrich M."/>
            <person name="Jones J."/>
            <person name="Robertson H.M."/>
            <person name="Feyereisen R."/>
            <person name="Mechler-Hickson A."/>
            <person name="Mathers N."/>
            <person name="Lee C.E."/>
            <person name="Colbourne J.K."/>
            <person name="Biales A."/>
            <person name="Johnston J.S."/>
            <person name="Wellborn G.A."/>
            <person name="Rosendale A.J."/>
            <person name="Cridge A.G."/>
            <person name="Munoz-Torres M.C."/>
            <person name="Bain P.A."/>
            <person name="Manny A.R."/>
            <person name="Major K.M."/>
            <person name="Lambert F.N."/>
            <person name="Vulpe C.D."/>
            <person name="Tuck P."/>
            <person name="Blalock B.J."/>
            <person name="Lin Y.Y."/>
            <person name="Smith M.E."/>
            <person name="Ochoa-Acuna H."/>
            <person name="Chen M.M."/>
            <person name="Childers C.P."/>
            <person name="Qu J."/>
            <person name="Dugan S."/>
            <person name="Lee S.L."/>
            <person name="Chao H."/>
            <person name="Dinh H."/>
            <person name="Han Y."/>
            <person name="Doddapaneni H."/>
            <person name="Worley K.C."/>
            <person name="Muzny D.M."/>
            <person name="Gibbs R.A."/>
            <person name="Richards S."/>
        </authorList>
    </citation>
    <scope>NUCLEOTIDE SEQUENCE</scope>
    <source>
        <strain evidence="3">HAZT.00-mixed</strain>
        <tissue evidence="3">Whole organism</tissue>
    </source>
</reference>
<feature type="transmembrane region" description="Helical" evidence="2">
    <location>
        <begin position="20"/>
        <end position="42"/>
    </location>
</feature>
<reference evidence="3" key="3">
    <citation type="submission" date="2019-06" db="EMBL/GenBank/DDBJ databases">
        <authorList>
            <person name="Poynton C."/>
            <person name="Hasenbein S."/>
            <person name="Benoit J.B."/>
            <person name="Sepulveda M.S."/>
            <person name="Poelchau M.F."/>
            <person name="Murali S.C."/>
            <person name="Chen S."/>
            <person name="Glastad K.M."/>
            <person name="Werren J.H."/>
            <person name="Vineis J.H."/>
            <person name="Bowen J.L."/>
            <person name="Friedrich M."/>
            <person name="Jones J."/>
            <person name="Robertson H.M."/>
            <person name="Feyereisen R."/>
            <person name="Mechler-Hickson A."/>
            <person name="Mathers N."/>
            <person name="Lee C.E."/>
            <person name="Colbourne J.K."/>
            <person name="Biales A."/>
            <person name="Johnston J.S."/>
            <person name="Wellborn G.A."/>
            <person name="Rosendale A.J."/>
            <person name="Cridge A.G."/>
            <person name="Munoz-Torres M.C."/>
            <person name="Bain P.A."/>
            <person name="Manny A.R."/>
            <person name="Major K.M."/>
            <person name="Lambert F.N."/>
            <person name="Vulpe C.D."/>
            <person name="Tuck P."/>
            <person name="Blalock B.J."/>
            <person name="Lin Y.-Y."/>
            <person name="Smith M.E."/>
            <person name="Ochoa-Acuna H."/>
            <person name="Chen M.-J.M."/>
            <person name="Childers C.P."/>
            <person name="Qu J."/>
            <person name="Dugan S."/>
            <person name="Lee S.L."/>
            <person name="Chao H."/>
            <person name="Dinh H."/>
            <person name="Han Y."/>
            <person name="Doddapaneni H."/>
            <person name="Worley K.C."/>
            <person name="Muzny D.M."/>
            <person name="Gibbs R.A."/>
            <person name="Richards S."/>
        </authorList>
    </citation>
    <scope>NUCLEOTIDE SEQUENCE</scope>
    <source>
        <strain evidence="3">HAZT.00-mixed</strain>
        <tissue evidence="3">Whole organism</tissue>
    </source>
</reference>
<comment type="caution">
    <text evidence="3">The sequence shown here is derived from an EMBL/GenBank/DDBJ whole genome shotgun (WGS) entry which is preliminary data.</text>
</comment>
<keyword evidence="2" id="KW-0472">Membrane</keyword>
<dbReference type="Gene3D" id="1.20.1250.20">
    <property type="entry name" value="MFS general substrate transporter like domains"/>
    <property type="match status" value="1"/>
</dbReference>
<evidence type="ECO:0000256" key="1">
    <source>
        <dbReference type="SAM" id="MobiDB-lite"/>
    </source>
</evidence>
<gene>
    <name evidence="3" type="ORF">HAZT_HAZT010669</name>
</gene>
<proteinExistence type="predicted"/>
<evidence type="ECO:0000313" key="3">
    <source>
        <dbReference type="EMBL" id="KAA0183967.1"/>
    </source>
</evidence>
<feature type="transmembrane region" description="Helical" evidence="2">
    <location>
        <begin position="49"/>
        <end position="71"/>
    </location>
</feature>
<reference evidence="3" key="1">
    <citation type="submission" date="2014-08" db="EMBL/GenBank/DDBJ databases">
        <authorList>
            <person name="Murali S."/>
            <person name="Richards S."/>
            <person name="Bandaranaike D."/>
            <person name="Bellair M."/>
            <person name="Blankenburg K."/>
            <person name="Chao H."/>
            <person name="Dinh H."/>
            <person name="Doddapaneni H."/>
            <person name="Dugan-Rocha S."/>
            <person name="Elkadiri S."/>
            <person name="Gnanaolivu R."/>
            <person name="Hughes D."/>
            <person name="Lee S."/>
            <person name="Li M."/>
            <person name="Ming W."/>
            <person name="Munidasa M."/>
            <person name="Muniz J."/>
            <person name="Nguyen L."/>
            <person name="Osuji N."/>
            <person name="Pu L.-L."/>
            <person name="Puazo M."/>
            <person name="Skinner E."/>
            <person name="Qu C."/>
            <person name="Quiroz J."/>
            <person name="Raj R."/>
            <person name="Weissenberger G."/>
            <person name="Xin Y."/>
            <person name="Zou X."/>
            <person name="Han Y."/>
            <person name="Worley K."/>
            <person name="Muzny D."/>
            <person name="Gibbs R."/>
        </authorList>
    </citation>
    <scope>NUCLEOTIDE SEQUENCE</scope>
    <source>
        <strain evidence="3">HAZT.00-mixed</strain>
        <tissue evidence="3">Whole organism</tissue>
    </source>
</reference>
<dbReference type="PANTHER" id="PTHR16172:SF30">
    <property type="entry name" value="SUGAR BABY, ISOFORM C"/>
    <property type="match status" value="1"/>
</dbReference>
<protein>
    <submittedName>
        <fullName evidence="3">Uncharacterized protein</fullName>
    </submittedName>
</protein>
<accession>A0A6A0GPN2</accession>
<sequence length="107" mass="11179">MATYASVVTVPGAEATVQALLGASFEGLGVAIGGLVGGVLFFQYSGQTMYFAFGLFNVIFGVLFALLNYLLQKCQPGSADYSPRHPVSSTEPIADMDEADAPLALHS</sequence>
<dbReference type="Proteomes" id="UP000711488">
    <property type="component" value="Unassembled WGS sequence"/>
</dbReference>
<dbReference type="PANTHER" id="PTHR16172">
    <property type="entry name" value="MAJOR FACILITATOR SUPERFAMILY DOMAIN-CONTAINING PROTEIN 6-LIKE"/>
    <property type="match status" value="1"/>
</dbReference>
<dbReference type="InterPro" id="IPR051717">
    <property type="entry name" value="MFS_MFSD6"/>
</dbReference>
<dbReference type="GO" id="GO:0016020">
    <property type="term" value="C:membrane"/>
    <property type="evidence" value="ECO:0007669"/>
    <property type="project" value="TreeGrafter"/>
</dbReference>
<name>A0A6A0GPN2_HYAAZ</name>
<organism evidence="3">
    <name type="scientific">Hyalella azteca</name>
    <name type="common">Amphipod</name>
    <dbReference type="NCBI Taxonomy" id="294128"/>
    <lineage>
        <taxon>Eukaryota</taxon>
        <taxon>Metazoa</taxon>
        <taxon>Ecdysozoa</taxon>
        <taxon>Arthropoda</taxon>
        <taxon>Crustacea</taxon>
        <taxon>Multicrustacea</taxon>
        <taxon>Malacostraca</taxon>
        <taxon>Eumalacostraca</taxon>
        <taxon>Peracarida</taxon>
        <taxon>Amphipoda</taxon>
        <taxon>Senticaudata</taxon>
        <taxon>Talitrida</taxon>
        <taxon>Talitroidea</taxon>
        <taxon>Hyalellidae</taxon>
        <taxon>Hyalella</taxon>
    </lineage>
</organism>
<keyword evidence="2" id="KW-0812">Transmembrane</keyword>
<dbReference type="EMBL" id="JQDR03017319">
    <property type="protein sequence ID" value="KAA0183967.1"/>
    <property type="molecule type" value="Genomic_DNA"/>
</dbReference>
<feature type="region of interest" description="Disordered" evidence="1">
    <location>
        <begin position="78"/>
        <end position="107"/>
    </location>
</feature>
<dbReference type="InterPro" id="IPR036259">
    <property type="entry name" value="MFS_trans_sf"/>
</dbReference>
<evidence type="ECO:0000256" key="2">
    <source>
        <dbReference type="SAM" id="Phobius"/>
    </source>
</evidence>
<dbReference type="AlphaFoldDB" id="A0A6A0GPN2"/>
<keyword evidence="2" id="KW-1133">Transmembrane helix</keyword>